<name>A0ABR0A278_9CRUS</name>
<proteinExistence type="predicted"/>
<organism evidence="1 2">
    <name type="scientific">Daphnia magna</name>
    <dbReference type="NCBI Taxonomy" id="35525"/>
    <lineage>
        <taxon>Eukaryota</taxon>
        <taxon>Metazoa</taxon>
        <taxon>Ecdysozoa</taxon>
        <taxon>Arthropoda</taxon>
        <taxon>Crustacea</taxon>
        <taxon>Branchiopoda</taxon>
        <taxon>Diplostraca</taxon>
        <taxon>Cladocera</taxon>
        <taxon>Anomopoda</taxon>
        <taxon>Daphniidae</taxon>
        <taxon>Daphnia</taxon>
    </lineage>
</organism>
<comment type="caution">
    <text evidence="1">The sequence shown here is derived from an EMBL/GenBank/DDBJ whole genome shotgun (WGS) entry which is preliminary data.</text>
</comment>
<dbReference type="EMBL" id="JAOYFB010000036">
    <property type="protein sequence ID" value="KAK4019044.1"/>
    <property type="molecule type" value="Genomic_DNA"/>
</dbReference>
<accession>A0ABR0A278</accession>
<dbReference type="Proteomes" id="UP001234178">
    <property type="component" value="Unassembled WGS sequence"/>
</dbReference>
<gene>
    <name evidence="1" type="ORF">OUZ56_001077</name>
</gene>
<protein>
    <submittedName>
        <fullName evidence="1">Uncharacterized protein</fullName>
    </submittedName>
</protein>
<evidence type="ECO:0000313" key="1">
    <source>
        <dbReference type="EMBL" id="KAK4019044.1"/>
    </source>
</evidence>
<sequence length="74" mass="8896">MWERKAERHRRIFDAVPLKSVSFCRGMNEEIRGQVFVFSAERRRSAKRFSRPTRVFSGSRFPMEMAMWDQLVGR</sequence>
<evidence type="ECO:0000313" key="2">
    <source>
        <dbReference type="Proteomes" id="UP001234178"/>
    </source>
</evidence>
<reference evidence="1 2" key="1">
    <citation type="journal article" date="2023" name="Nucleic Acids Res.">
        <title>The hologenome of Daphnia magna reveals possible DNA methylation and microbiome-mediated evolution of the host genome.</title>
        <authorList>
            <person name="Chaturvedi A."/>
            <person name="Li X."/>
            <person name="Dhandapani V."/>
            <person name="Marshall H."/>
            <person name="Kissane S."/>
            <person name="Cuenca-Cambronero M."/>
            <person name="Asole G."/>
            <person name="Calvet F."/>
            <person name="Ruiz-Romero M."/>
            <person name="Marangio P."/>
            <person name="Guigo R."/>
            <person name="Rago D."/>
            <person name="Mirbahai L."/>
            <person name="Eastwood N."/>
            <person name="Colbourne J.K."/>
            <person name="Zhou J."/>
            <person name="Mallon E."/>
            <person name="Orsini L."/>
        </authorList>
    </citation>
    <scope>NUCLEOTIDE SEQUENCE [LARGE SCALE GENOMIC DNA]</scope>
    <source>
        <strain evidence="1">LRV0_1</strain>
    </source>
</reference>
<keyword evidence="2" id="KW-1185">Reference proteome</keyword>